<dbReference type="InterPro" id="IPR017341">
    <property type="entry name" value="CD46"/>
</dbReference>
<evidence type="ECO:0000256" key="4">
    <source>
        <dbReference type="ARBA" id="ARBA00022729"/>
    </source>
</evidence>
<dbReference type="PIRSF" id="PIRSF037971">
    <property type="entry name" value="TLX_CD46"/>
    <property type="match status" value="1"/>
</dbReference>
<sequence length="398" mass="43083">MRLKDTSTKDSYATNETVEYICRVGYRRNFMSSMTAVCNANNSWTPLQEVCIKKLCSSPGDPLNGYVTMTNGTLEFGSQVDFTCEDGYHLIGRKTLYCEVIGDSVGWSDNPPICDRVKCVPPPNIENGIYRTSGKDVYEYNEVVNYECNSLSGPDQYSLIGNKVLYCTGNGEWSSKPPVCKVVKCDYPVIRNGDRVVGLGSRFTYKSQVVFQCHQGYVMKGSNTIICEENSTWVPPVPTCIKELPPPTTQPPILSHSVSTTPLSTLHNTTSPFLSPAAFLNSGRPLCSKGAPRPLRSEETEAASLGTTQPGSGSPKRPEGDARCAAAADADSTAAASRVCELSPPARPRFPRSTPGAAPPSDGVAHCMLASRKICRSGPTDLEIPRIRPYGDKDPKGG</sequence>
<dbReference type="GeneID" id="103208111"/>
<keyword evidence="7 12" id="KW-1015">Disulfide bond</keyword>
<evidence type="ECO:0000256" key="11">
    <source>
        <dbReference type="PIRNR" id="PIRNR037971"/>
    </source>
</evidence>
<evidence type="ECO:0000313" key="14">
    <source>
        <dbReference type="RefSeq" id="XP_007951976.2"/>
    </source>
</evidence>
<comment type="subcellular location">
    <subcellularLocation>
        <location evidence="11">Cytoplasmic vesicle</location>
        <location evidence="11">Secretory vesicle</location>
        <location evidence="11">Acrosome inner membrane</location>
    </subcellularLocation>
    <subcellularLocation>
        <location evidence="1">Membrane</location>
        <topology evidence="1">Single-pass membrane protein</topology>
    </subcellularLocation>
</comment>
<keyword evidence="9 11" id="KW-0278">Fertilization</keyword>
<dbReference type="InterPro" id="IPR035976">
    <property type="entry name" value="Sushi/SCR/CCP_sf"/>
</dbReference>
<evidence type="ECO:0000256" key="7">
    <source>
        <dbReference type="ARBA" id="ARBA00023157"/>
    </source>
</evidence>
<proteinExistence type="predicted"/>
<evidence type="ECO:0000256" key="9">
    <source>
        <dbReference type="ARBA" id="ARBA00023279"/>
    </source>
</evidence>
<keyword evidence="5" id="KW-0677">Repeat</keyword>
<comment type="caution">
    <text evidence="12">Lacks conserved residue(s) required for the propagation of feature annotation.</text>
</comment>
<organism evidence="13 14">
    <name type="scientific">Orycteropus afer afer</name>
    <dbReference type="NCBI Taxonomy" id="1230840"/>
    <lineage>
        <taxon>Eukaryota</taxon>
        <taxon>Metazoa</taxon>
        <taxon>Chordata</taxon>
        <taxon>Craniata</taxon>
        <taxon>Vertebrata</taxon>
        <taxon>Euteleostomi</taxon>
        <taxon>Mammalia</taxon>
        <taxon>Eutheria</taxon>
        <taxon>Afrotheria</taxon>
        <taxon>Tubulidentata</taxon>
        <taxon>Orycteropodidae</taxon>
        <taxon>Orycteropus</taxon>
    </lineage>
</organism>
<evidence type="ECO:0000256" key="8">
    <source>
        <dbReference type="ARBA" id="ARBA00023180"/>
    </source>
</evidence>
<protein>
    <recommendedName>
        <fullName evidence="2 11">Membrane cofactor protein</fullName>
    </recommendedName>
</protein>
<dbReference type="PROSITE" id="PS50923">
    <property type="entry name" value="SUSHI"/>
    <property type="match status" value="4"/>
</dbReference>
<dbReference type="SUPFAM" id="SSF57535">
    <property type="entry name" value="Complement control module/SCR domain"/>
    <property type="match status" value="4"/>
</dbReference>
<evidence type="ECO:0000256" key="1">
    <source>
        <dbReference type="ARBA" id="ARBA00004167"/>
    </source>
</evidence>
<dbReference type="PANTHER" id="PTHR45656:SF15">
    <property type="entry name" value="SUSHI DOMAIN-CONTAINING PROTEIN"/>
    <property type="match status" value="1"/>
</dbReference>
<dbReference type="CDD" id="cd00033">
    <property type="entry name" value="CCP"/>
    <property type="match status" value="4"/>
</dbReference>
<dbReference type="InterPro" id="IPR000436">
    <property type="entry name" value="Sushi_SCR_CCP_dom"/>
</dbReference>
<dbReference type="Pfam" id="PF00084">
    <property type="entry name" value="Sushi"/>
    <property type="match status" value="4"/>
</dbReference>
<keyword evidence="8" id="KW-0325">Glycoprotein</keyword>
<dbReference type="CTD" id="4179"/>
<evidence type="ECO:0000256" key="5">
    <source>
        <dbReference type="ARBA" id="ARBA00022737"/>
    </source>
</evidence>
<evidence type="ECO:0000256" key="3">
    <source>
        <dbReference type="ARBA" id="ARBA00022659"/>
    </source>
</evidence>
<dbReference type="FunFam" id="2.10.70.10:FF:000014">
    <property type="entry name" value="Membrane cofactor protein"/>
    <property type="match status" value="1"/>
</dbReference>
<dbReference type="PANTHER" id="PTHR45656">
    <property type="entry name" value="PROTEIN CBR-CLEC-78"/>
    <property type="match status" value="1"/>
</dbReference>
<keyword evidence="13" id="KW-1185">Reference proteome</keyword>
<dbReference type="FunFam" id="2.10.70.10:FF:000055">
    <property type="entry name" value="Complement decay-accelerating factor, GPI-anchored"/>
    <property type="match status" value="1"/>
</dbReference>
<evidence type="ECO:0000256" key="6">
    <source>
        <dbReference type="ARBA" id="ARBA00023136"/>
    </source>
</evidence>
<keyword evidence="6 11" id="KW-0472">Membrane</keyword>
<evidence type="ECO:0000256" key="10">
    <source>
        <dbReference type="ARBA" id="ARBA00047055"/>
    </source>
</evidence>
<dbReference type="Gene3D" id="2.10.70.10">
    <property type="entry name" value="Complement Module, domain 1"/>
    <property type="match status" value="4"/>
</dbReference>
<dbReference type="OrthoDB" id="6127264at2759"/>
<keyword evidence="4" id="KW-0732">Signal</keyword>
<dbReference type="GO" id="GO:0009986">
    <property type="term" value="C:cell surface"/>
    <property type="evidence" value="ECO:0007669"/>
    <property type="project" value="InterPro"/>
</dbReference>
<dbReference type="AlphaFoldDB" id="A0A8B7B002"/>
<dbReference type="GO" id="GO:0002079">
    <property type="term" value="C:inner acrosomal membrane"/>
    <property type="evidence" value="ECO:0007669"/>
    <property type="project" value="UniProtKB-SubCell"/>
</dbReference>
<accession>A0A8B7B002</accession>
<reference evidence="14" key="1">
    <citation type="submission" date="2025-08" db="UniProtKB">
        <authorList>
            <consortium name="RefSeq"/>
        </authorList>
    </citation>
    <scope>IDENTIFICATION</scope>
</reference>
<keyword evidence="3 12" id="KW-0768">Sushi</keyword>
<dbReference type="Proteomes" id="UP000694850">
    <property type="component" value="Unplaced"/>
</dbReference>
<evidence type="ECO:0000256" key="2">
    <source>
        <dbReference type="ARBA" id="ARBA00017517"/>
    </source>
</evidence>
<comment type="subunit">
    <text evidence="10">Interacts with C3b. Interacts with C4b. Interacts with moesin/MSN.</text>
</comment>
<gene>
    <name evidence="14" type="primary">CD46</name>
</gene>
<dbReference type="InterPro" id="IPR051277">
    <property type="entry name" value="SEZ6_CSMD_C4BPB_Regulators"/>
</dbReference>
<evidence type="ECO:0000313" key="13">
    <source>
        <dbReference type="Proteomes" id="UP000694850"/>
    </source>
</evidence>
<dbReference type="GO" id="GO:0007338">
    <property type="term" value="P:single fertilization"/>
    <property type="evidence" value="ECO:0007669"/>
    <property type="project" value="UniProtKB-UniRule"/>
</dbReference>
<comment type="function">
    <text evidence="11">Acts as a cofactor for complement factor I, a serine protease which protects autologous cells against complement-mediated injury by cleaving C3b and C4b deposited on host tissue. May be involved in the fusion of the spermatozoa with the oocyte during fertilization.</text>
</comment>
<name>A0A8B7B002_ORYAF</name>
<dbReference type="RefSeq" id="XP_007951976.2">
    <property type="nucleotide sequence ID" value="XM_007953785.2"/>
</dbReference>
<dbReference type="SMART" id="SM00032">
    <property type="entry name" value="CCP"/>
    <property type="match status" value="4"/>
</dbReference>
<evidence type="ECO:0000256" key="12">
    <source>
        <dbReference type="PROSITE-ProRule" id="PRU00302"/>
    </source>
</evidence>